<gene>
    <name evidence="2" type="ORF">JKP88DRAFT_322634</name>
</gene>
<name>A0A835Z2B6_9STRA</name>
<dbReference type="AlphaFoldDB" id="A0A835Z2B6"/>
<dbReference type="Pfam" id="PF00293">
    <property type="entry name" value="NUDIX"/>
    <property type="match status" value="1"/>
</dbReference>
<evidence type="ECO:0000313" key="3">
    <source>
        <dbReference type="Proteomes" id="UP000664859"/>
    </source>
</evidence>
<dbReference type="EMBL" id="JAFCMP010000346">
    <property type="protein sequence ID" value="KAG5180963.1"/>
    <property type="molecule type" value="Genomic_DNA"/>
</dbReference>
<accession>A0A835Z2B6</accession>
<dbReference type="SUPFAM" id="SSF55811">
    <property type="entry name" value="Nudix"/>
    <property type="match status" value="1"/>
</dbReference>
<dbReference type="PROSITE" id="PS51462">
    <property type="entry name" value="NUDIX"/>
    <property type="match status" value="1"/>
</dbReference>
<comment type="caution">
    <text evidence="2">The sequence shown here is derived from an EMBL/GenBank/DDBJ whole genome shotgun (WGS) entry which is preliminary data.</text>
</comment>
<dbReference type="InterPro" id="IPR000086">
    <property type="entry name" value="NUDIX_hydrolase_dom"/>
</dbReference>
<dbReference type="Gene3D" id="3.90.79.10">
    <property type="entry name" value="Nucleoside Triphosphate Pyrophosphohydrolase"/>
    <property type="match status" value="1"/>
</dbReference>
<dbReference type="InterPro" id="IPR015797">
    <property type="entry name" value="NUDIX_hydrolase-like_dom_sf"/>
</dbReference>
<proteinExistence type="predicted"/>
<organism evidence="2 3">
    <name type="scientific">Tribonema minus</name>
    <dbReference type="NCBI Taxonomy" id="303371"/>
    <lineage>
        <taxon>Eukaryota</taxon>
        <taxon>Sar</taxon>
        <taxon>Stramenopiles</taxon>
        <taxon>Ochrophyta</taxon>
        <taxon>PX clade</taxon>
        <taxon>Xanthophyceae</taxon>
        <taxon>Tribonematales</taxon>
        <taxon>Tribonemataceae</taxon>
        <taxon>Tribonema</taxon>
    </lineage>
</organism>
<keyword evidence="3" id="KW-1185">Reference proteome</keyword>
<protein>
    <recommendedName>
        <fullName evidence="1">Nudix hydrolase domain-containing protein</fullName>
    </recommendedName>
</protein>
<reference evidence="2" key="1">
    <citation type="submission" date="2021-02" db="EMBL/GenBank/DDBJ databases">
        <title>First Annotated Genome of the Yellow-green Alga Tribonema minus.</title>
        <authorList>
            <person name="Mahan K.M."/>
        </authorList>
    </citation>
    <scope>NUCLEOTIDE SEQUENCE</scope>
    <source>
        <strain evidence="2">UTEX B ZZ1240</strain>
    </source>
</reference>
<feature type="domain" description="Nudix hydrolase" evidence="1">
    <location>
        <begin position="2"/>
        <end position="137"/>
    </location>
</feature>
<evidence type="ECO:0000313" key="2">
    <source>
        <dbReference type="EMBL" id="KAG5180963.1"/>
    </source>
</evidence>
<sequence>MTTQVSYGIIGVNKDTGKVLVILQHKRNGTQYTFPKGMLSRSRDDITTLEGRRALAEAALLRETRLSVARYLSEREFESEYFDGRFMKQVYLWLAEVTGTVRALPGQVHGYEWVAPDALQARLTYREDQGIAERACHEVLAMAAAST</sequence>
<dbReference type="Proteomes" id="UP000664859">
    <property type="component" value="Unassembled WGS sequence"/>
</dbReference>
<evidence type="ECO:0000259" key="1">
    <source>
        <dbReference type="PROSITE" id="PS51462"/>
    </source>
</evidence>